<dbReference type="EMBL" id="JACMSC010000007">
    <property type="protein sequence ID" value="KAG6516265.1"/>
    <property type="molecule type" value="Genomic_DNA"/>
</dbReference>
<dbReference type="PROSITE" id="PS01361">
    <property type="entry name" value="ZF_DOF_1"/>
    <property type="match status" value="1"/>
</dbReference>
<dbReference type="GO" id="GO:0008270">
    <property type="term" value="F:zinc ion binding"/>
    <property type="evidence" value="ECO:0007669"/>
    <property type="project" value="UniProtKB-KW"/>
</dbReference>
<dbReference type="Proteomes" id="UP000734854">
    <property type="component" value="Unassembled WGS sequence"/>
</dbReference>
<keyword evidence="12" id="KW-1185">Reference proteome</keyword>
<keyword evidence="3 9" id="KW-0862">Zinc</keyword>
<keyword evidence="2 8" id="KW-0863">Zinc-finger</keyword>
<evidence type="ECO:0000256" key="1">
    <source>
        <dbReference type="ARBA" id="ARBA00022723"/>
    </source>
</evidence>
<keyword evidence="1 9" id="KW-0479">Metal-binding</keyword>
<feature type="domain" description="Dof-type" evidence="10">
    <location>
        <begin position="231"/>
        <end position="285"/>
    </location>
</feature>
<dbReference type="InterPro" id="IPR045174">
    <property type="entry name" value="Dof"/>
</dbReference>
<dbReference type="PROSITE" id="PS50884">
    <property type="entry name" value="ZF_DOF_2"/>
    <property type="match status" value="1"/>
</dbReference>
<comment type="subcellular location">
    <subcellularLocation>
        <location evidence="8 9">Nucleus</location>
    </subcellularLocation>
</comment>
<dbReference type="Pfam" id="PF02701">
    <property type="entry name" value="Zn_ribbon_Dof"/>
    <property type="match status" value="1"/>
</dbReference>
<keyword evidence="4 9" id="KW-0805">Transcription regulation</keyword>
<comment type="caution">
    <text evidence="11">The sequence shown here is derived from an EMBL/GenBank/DDBJ whole genome shotgun (WGS) entry which is preliminary data.</text>
</comment>
<keyword evidence="7 8" id="KW-0539">Nucleus</keyword>
<dbReference type="PANTHER" id="PTHR31992">
    <property type="entry name" value="DOF ZINC FINGER PROTEIN DOF1.4-RELATED"/>
    <property type="match status" value="1"/>
</dbReference>
<comment type="function">
    <text evidence="9">Transcription factor that binds specifically to a 5'-AA[AG]G-3' consensus core sequence.</text>
</comment>
<evidence type="ECO:0000256" key="6">
    <source>
        <dbReference type="ARBA" id="ARBA00023163"/>
    </source>
</evidence>
<evidence type="ECO:0000256" key="3">
    <source>
        <dbReference type="ARBA" id="ARBA00022833"/>
    </source>
</evidence>
<evidence type="ECO:0000313" key="11">
    <source>
        <dbReference type="EMBL" id="KAG6516265.1"/>
    </source>
</evidence>
<evidence type="ECO:0000256" key="9">
    <source>
        <dbReference type="RuleBase" id="RU369094"/>
    </source>
</evidence>
<dbReference type="GO" id="GO:0005634">
    <property type="term" value="C:nucleus"/>
    <property type="evidence" value="ECO:0007669"/>
    <property type="project" value="UniProtKB-SubCell"/>
</dbReference>
<evidence type="ECO:0000256" key="8">
    <source>
        <dbReference type="PROSITE-ProRule" id="PRU00071"/>
    </source>
</evidence>
<sequence>MEFALLVLCCIRTEFLKAYTFFLFTETKIRDSDVTDGKRQRWPLTSTVLFLLACNATTTLFGRIDFNLADTHLRGRARIDTLLIAEGGKRRQNRTRRAWNFRLWRSPRNSTYHHIMAAHRLTRALGLPIVRLVMAAARSRFLPGLLLCESIGSAGGSFEMDAIFFVYASLLFCMDSSDWLKSIVVGHENSSGSLEHPLTFGELISCTTPVAAAAIAERRLRPQQQQQEQALKCPRCNSTHTKFCYYNNYSLSQPRYFCKTCRRYWTKGGSLRNVPVGGRCRKNKRSASSDAKKGATLLAPHQLPPALSLGEVQLQLPQYPTNDDNLNFMDPDKYHFDGLNLMEASKHGLGGDVNALGLCMDGALMAEACHGLKLPLEDGCRGHEVKTGDSSWHNVLPVEWQEPIGFSDGLPLSSSRSWSRI</sequence>
<keyword evidence="6 9" id="KW-0804">Transcription</keyword>
<evidence type="ECO:0000256" key="5">
    <source>
        <dbReference type="ARBA" id="ARBA00023125"/>
    </source>
</evidence>
<proteinExistence type="predicted"/>
<reference evidence="11 12" key="1">
    <citation type="submission" date="2020-08" db="EMBL/GenBank/DDBJ databases">
        <title>Plant Genome Project.</title>
        <authorList>
            <person name="Zhang R.-G."/>
        </authorList>
    </citation>
    <scope>NUCLEOTIDE SEQUENCE [LARGE SCALE GENOMIC DNA]</scope>
    <source>
        <tissue evidence="11">Rhizome</tissue>
    </source>
</reference>
<keyword evidence="5 8" id="KW-0238">DNA-binding</keyword>
<dbReference type="PANTHER" id="PTHR31992:SF334">
    <property type="entry name" value="DOF ZINC FINGER PROTEIN"/>
    <property type="match status" value="1"/>
</dbReference>
<protein>
    <recommendedName>
        <fullName evidence="9">Dof zinc finger protein</fullName>
    </recommendedName>
</protein>
<organism evidence="11 12">
    <name type="scientific">Zingiber officinale</name>
    <name type="common">Ginger</name>
    <name type="synonym">Amomum zingiber</name>
    <dbReference type="NCBI Taxonomy" id="94328"/>
    <lineage>
        <taxon>Eukaryota</taxon>
        <taxon>Viridiplantae</taxon>
        <taxon>Streptophyta</taxon>
        <taxon>Embryophyta</taxon>
        <taxon>Tracheophyta</taxon>
        <taxon>Spermatophyta</taxon>
        <taxon>Magnoliopsida</taxon>
        <taxon>Liliopsida</taxon>
        <taxon>Zingiberales</taxon>
        <taxon>Zingiberaceae</taxon>
        <taxon>Zingiber</taxon>
    </lineage>
</organism>
<evidence type="ECO:0000259" key="10">
    <source>
        <dbReference type="PROSITE" id="PS50884"/>
    </source>
</evidence>
<dbReference type="GO" id="GO:0003677">
    <property type="term" value="F:DNA binding"/>
    <property type="evidence" value="ECO:0007669"/>
    <property type="project" value="UniProtKB-UniRule"/>
</dbReference>
<evidence type="ECO:0000256" key="7">
    <source>
        <dbReference type="ARBA" id="ARBA00023242"/>
    </source>
</evidence>
<evidence type="ECO:0000256" key="4">
    <source>
        <dbReference type="ARBA" id="ARBA00023015"/>
    </source>
</evidence>
<accession>A0A8J5GXV1</accession>
<name>A0A8J5GXV1_ZINOF</name>
<gene>
    <name evidence="11" type="ORF">ZIOFF_026720</name>
</gene>
<dbReference type="AlphaFoldDB" id="A0A8J5GXV1"/>
<evidence type="ECO:0000313" key="12">
    <source>
        <dbReference type="Proteomes" id="UP000734854"/>
    </source>
</evidence>
<dbReference type="InterPro" id="IPR003851">
    <property type="entry name" value="Znf_Dof"/>
</dbReference>
<evidence type="ECO:0000256" key="2">
    <source>
        <dbReference type="ARBA" id="ARBA00022771"/>
    </source>
</evidence>
<dbReference type="GO" id="GO:0003700">
    <property type="term" value="F:DNA-binding transcription factor activity"/>
    <property type="evidence" value="ECO:0007669"/>
    <property type="project" value="UniProtKB-UniRule"/>
</dbReference>